<protein>
    <submittedName>
        <fullName evidence="1">Uncharacterized protein</fullName>
    </submittedName>
</protein>
<dbReference type="HOGENOM" id="CLU_3137135_0_0_9"/>
<reference evidence="2" key="1">
    <citation type="journal article" date="2013" name="Genome Announc.">
        <title>Whole-Genome Sequencing of Lactobacillus shenzhenensis Strain LY-73T.</title>
        <authorList>
            <person name="Lin Z."/>
            <person name="Liu Z."/>
            <person name="Yang R."/>
            <person name="Zou Y."/>
            <person name="Wan D."/>
            <person name="Chen J."/>
            <person name="Guo M."/>
            <person name="Zhao J."/>
            <person name="Fang C."/>
            <person name="Yang R."/>
            <person name="Liu F."/>
        </authorList>
    </citation>
    <scope>NUCLEOTIDE SEQUENCE [LARGE SCALE GENOMIC DNA]</scope>
    <source>
        <strain evidence="2">LY-73</strain>
    </source>
</reference>
<dbReference type="Proteomes" id="UP000030647">
    <property type="component" value="Unassembled WGS sequence"/>
</dbReference>
<sequence length="49" mass="5271">MQNISGFEVVIGHRPHTKTPIRNKRTGAFLSSENYGVTVSRGGGVLTLS</sequence>
<evidence type="ECO:0000313" key="1">
    <source>
        <dbReference type="EMBL" id="ERL64466.1"/>
    </source>
</evidence>
<name>U4TI38_9LACO</name>
<proteinExistence type="predicted"/>
<dbReference type="EMBL" id="KI271597">
    <property type="protein sequence ID" value="ERL64466.1"/>
    <property type="molecule type" value="Genomic_DNA"/>
</dbReference>
<organism evidence="1 2">
    <name type="scientific">Schleiferilactobacillus shenzhenensis LY-73</name>
    <dbReference type="NCBI Taxonomy" id="1231336"/>
    <lineage>
        <taxon>Bacteria</taxon>
        <taxon>Bacillati</taxon>
        <taxon>Bacillota</taxon>
        <taxon>Bacilli</taxon>
        <taxon>Lactobacillales</taxon>
        <taxon>Lactobacillaceae</taxon>
        <taxon>Schleiferilactobacillus</taxon>
    </lineage>
</organism>
<dbReference type="AlphaFoldDB" id="U4TI38"/>
<evidence type="ECO:0000313" key="2">
    <source>
        <dbReference type="Proteomes" id="UP000030647"/>
    </source>
</evidence>
<gene>
    <name evidence="1" type="ORF">L248_0877</name>
</gene>
<accession>U4TI38</accession>
<keyword evidence="2" id="KW-1185">Reference proteome</keyword>